<proteinExistence type="predicted"/>
<evidence type="ECO:0000313" key="3">
    <source>
        <dbReference type="Proteomes" id="UP001632037"/>
    </source>
</evidence>
<sequence length="149" mass="16246">MVRMASLKKRKQVYVVVYAFAAATCDGIYPKSTNLMTRKWEGLKRTENRGKKNDVAADQDISGLTESEATSMCNRAVVEANDVEISSTNAVGDARSPMPFSGSNTAIPSTLAPENTPSCVHKGHFAVENATNDLPQSPLKPQQYCVRHQ</sequence>
<dbReference type="EMBL" id="JBIMZQ010000003">
    <property type="protein sequence ID" value="KAL3672807.1"/>
    <property type="molecule type" value="Genomic_DNA"/>
</dbReference>
<feature type="region of interest" description="Disordered" evidence="1">
    <location>
        <begin position="130"/>
        <end position="149"/>
    </location>
</feature>
<accession>A0ABD3G2F5</accession>
<dbReference type="AlphaFoldDB" id="A0ABD3G2F5"/>
<evidence type="ECO:0000313" key="2">
    <source>
        <dbReference type="EMBL" id="KAL3672807.1"/>
    </source>
</evidence>
<reference evidence="2 3" key="1">
    <citation type="submission" date="2024-09" db="EMBL/GenBank/DDBJ databases">
        <title>Genome sequencing and assembly of Phytophthora oleae, isolate VK10A, causative agent of rot of olive drupes.</title>
        <authorList>
            <person name="Conti Taguali S."/>
            <person name="Riolo M."/>
            <person name="La Spada F."/>
            <person name="Cacciola S.O."/>
            <person name="Dionisio G."/>
        </authorList>
    </citation>
    <scope>NUCLEOTIDE SEQUENCE [LARGE SCALE GENOMIC DNA]</scope>
    <source>
        <strain evidence="2 3">VK10A</strain>
    </source>
</reference>
<evidence type="ECO:0000256" key="1">
    <source>
        <dbReference type="SAM" id="MobiDB-lite"/>
    </source>
</evidence>
<name>A0ABD3G2F5_9STRA</name>
<keyword evidence="3" id="KW-1185">Reference proteome</keyword>
<gene>
    <name evidence="2" type="ORF">V7S43_002096</name>
</gene>
<dbReference type="Proteomes" id="UP001632037">
    <property type="component" value="Unassembled WGS sequence"/>
</dbReference>
<organism evidence="2 3">
    <name type="scientific">Phytophthora oleae</name>
    <dbReference type="NCBI Taxonomy" id="2107226"/>
    <lineage>
        <taxon>Eukaryota</taxon>
        <taxon>Sar</taxon>
        <taxon>Stramenopiles</taxon>
        <taxon>Oomycota</taxon>
        <taxon>Peronosporomycetes</taxon>
        <taxon>Peronosporales</taxon>
        <taxon>Peronosporaceae</taxon>
        <taxon>Phytophthora</taxon>
    </lineage>
</organism>
<comment type="caution">
    <text evidence="2">The sequence shown here is derived from an EMBL/GenBank/DDBJ whole genome shotgun (WGS) entry which is preliminary data.</text>
</comment>
<protein>
    <submittedName>
        <fullName evidence="2">Uncharacterized protein</fullName>
    </submittedName>
</protein>